<protein>
    <submittedName>
        <fullName evidence="6">Response regulator transcription factor</fullName>
    </submittedName>
</protein>
<dbReference type="CDD" id="cd17535">
    <property type="entry name" value="REC_NarL-like"/>
    <property type="match status" value="1"/>
</dbReference>
<evidence type="ECO:0000313" key="6">
    <source>
        <dbReference type="EMBL" id="WEX81706.1"/>
    </source>
</evidence>
<proteinExistence type="predicted"/>
<organism evidence="6 7">
    <name type="scientific">Sinorhizobium numidicum</name>
    <dbReference type="NCBI Taxonomy" id="680248"/>
    <lineage>
        <taxon>Bacteria</taxon>
        <taxon>Pseudomonadati</taxon>
        <taxon>Pseudomonadota</taxon>
        <taxon>Alphaproteobacteria</taxon>
        <taxon>Hyphomicrobiales</taxon>
        <taxon>Rhizobiaceae</taxon>
        <taxon>Sinorhizobium/Ensifer group</taxon>
        <taxon>Sinorhizobium</taxon>
    </lineage>
</organism>
<dbReference type="InterPro" id="IPR000792">
    <property type="entry name" value="Tscrpt_reg_LuxR_C"/>
</dbReference>
<dbReference type="InterPro" id="IPR016032">
    <property type="entry name" value="Sig_transdc_resp-reg_C-effctor"/>
</dbReference>
<evidence type="ECO:0000256" key="2">
    <source>
        <dbReference type="ARBA" id="ARBA00023125"/>
    </source>
</evidence>
<dbReference type="Gene3D" id="3.40.50.2300">
    <property type="match status" value="1"/>
</dbReference>
<dbReference type="EMBL" id="CP120370">
    <property type="protein sequence ID" value="WEX81706.1"/>
    <property type="molecule type" value="Genomic_DNA"/>
</dbReference>
<reference evidence="6 7" key="1">
    <citation type="submission" date="2023-03" db="EMBL/GenBank/DDBJ databases">
        <authorList>
            <person name="Kaur S."/>
            <person name="Espinosa-Saiz D."/>
            <person name="Velazquez E."/>
            <person name="Menendez E."/>
            <person name="diCenzo G.C."/>
        </authorList>
    </citation>
    <scope>NUCLEOTIDE SEQUENCE [LARGE SCALE GENOMIC DNA]</scope>
    <source>
        <strain evidence="6 7">LMG 27395</strain>
    </source>
</reference>
<dbReference type="PRINTS" id="PR00038">
    <property type="entry name" value="HTHLUXR"/>
</dbReference>
<dbReference type="CDD" id="cd06170">
    <property type="entry name" value="LuxR_C_like"/>
    <property type="match status" value="1"/>
</dbReference>
<keyword evidence="1 3" id="KW-0597">Phosphoprotein</keyword>
<dbReference type="PROSITE" id="PS50043">
    <property type="entry name" value="HTH_LUXR_2"/>
    <property type="match status" value="1"/>
</dbReference>
<dbReference type="PROSITE" id="PS00622">
    <property type="entry name" value="HTH_LUXR_1"/>
    <property type="match status" value="1"/>
</dbReference>
<evidence type="ECO:0000313" key="7">
    <source>
        <dbReference type="Proteomes" id="UP001235547"/>
    </source>
</evidence>
<keyword evidence="2" id="KW-0238">DNA-binding</keyword>
<dbReference type="SUPFAM" id="SSF52172">
    <property type="entry name" value="CheY-like"/>
    <property type="match status" value="1"/>
</dbReference>
<evidence type="ECO:0000259" key="5">
    <source>
        <dbReference type="PROSITE" id="PS50110"/>
    </source>
</evidence>
<dbReference type="PANTHER" id="PTHR43214">
    <property type="entry name" value="TWO-COMPONENT RESPONSE REGULATOR"/>
    <property type="match status" value="1"/>
</dbReference>
<dbReference type="RefSeq" id="WP_280732461.1">
    <property type="nucleotide sequence ID" value="NZ_CP120367.1"/>
</dbReference>
<dbReference type="Pfam" id="PF00196">
    <property type="entry name" value="GerE"/>
    <property type="match status" value="1"/>
</dbReference>
<dbReference type="PANTHER" id="PTHR43214:SF43">
    <property type="entry name" value="TWO-COMPONENT RESPONSE REGULATOR"/>
    <property type="match status" value="1"/>
</dbReference>
<dbReference type="PROSITE" id="PS50110">
    <property type="entry name" value="RESPONSE_REGULATORY"/>
    <property type="match status" value="1"/>
</dbReference>
<evidence type="ECO:0000259" key="4">
    <source>
        <dbReference type="PROSITE" id="PS50043"/>
    </source>
</evidence>
<evidence type="ECO:0000256" key="3">
    <source>
        <dbReference type="PROSITE-ProRule" id="PRU00169"/>
    </source>
</evidence>
<dbReference type="Proteomes" id="UP001235547">
    <property type="component" value="Chromosome 2"/>
</dbReference>
<dbReference type="SMART" id="SM00448">
    <property type="entry name" value="REC"/>
    <property type="match status" value="1"/>
</dbReference>
<gene>
    <name evidence="6" type="ORF">PYH38_001890</name>
</gene>
<sequence length="216" mass="23061">MMGTIRVAVIDDHPLFREGVTRSLAETDGFAIVGQGSTKDDALRIAEDQLPDIVLLDLSMPGGGLNAITPILERFPSQKIVVLTVSEASEDVAKALNSGAKGYVLKGVGSRALSEILTLVASGESYVSPTLSARLLSGLSVVSGRPKDQNPIASLTSREQEVLRLVASGLSNKRVALVLDLHEKTIKHHLTRIFAKLKVSNRTEAAMVLRDAGEVR</sequence>
<keyword evidence="7" id="KW-1185">Reference proteome</keyword>
<feature type="modified residue" description="4-aspartylphosphate" evidence="3">
    <location>
        <position position="57"/>
    </location>
</feature>
<feature type="domain" description="Response regulatory" evidence="5">
    <location>
        <begin position="6"/>
        <end position="121"/>
    </location>
</feature>
<dbReference type="InterPro" id="IPR039420">
    <property type="entry name" value="WalR-like"/>
</dbReference>
<dbReference type="InterPro" id="IPR011006">
    <property type="entry name" value="CheY-like_superfamily"/>
</dbReference>
<evidence type="ECO:0000256" key="1">
    <source>
        <dbReference type="ARBA" id="ARBA00022553"/>
    </source>
</evidence>
<dbReference type="SUPFAM" id="SSF46894">
    <property type="entry name" value="C-terminal effector domain of the bipartite response regulators"/>
    <property type="match status" value="1"/>
</dbReference>
<dbReference type="InterPro" id="IPR001789">
    <property type="entry name" value="Sig_transdc_resp-reg_receiver"/>
</dbReference>
<dbReference type="SMART" id="SM00421">
    <property type="entry name" value="HTH_LUXR"/>
    <property type="match status" value="1"/>
</dbReference>
<dbReference type="Pfam" id="PF00072">
    <property type="entry name" value="Response_reg"/>
    <property type="match status" value="1"/>
</dbReference>
<name>A0ABY8CST3_9HYPH</name>
<feature type="domain" description="HTH luxR-type" evidence="4">
    <location>
        <begin position="148"/>
        <end position="213"/>
    </location>
</feature>
<dbReference type="InterPro" id="IPR058245">
    <property type="entry name" value="NreC/VraR/RcsB-like_REC"/>
</dbReference>
<accession>A0ABY8CST3</accession>